<gene>
    <name evidence="6" type="ORF">PMA3_13995</name>
</gene>
<keyword evidence="3" id="KW-0238">DNA-binding</keyword>
<dbReference type="PRINTS" id="PR00039">
    <property type="entry name" value="HTHLYSR"/>
</dbReference>
<dbReference type="Proteomes" id="UP000078354">
    <property type="component" value="Chromosome"/>
</dbReference>
<dbReference type="SUPFAM" id="SSF46785">
    <property type="entry name" value="Winged helix' DNA-binding domain"/>
    <property type="match status" value="1"/>
</dbReference>
<dbReference type="Pfam" id="PF03466">
    <property type="entry name" value="LysR_substrate"/>
    <property type="match status" value="1"/>
</dbReference>
<sequence>MRKIPPLNSVRAFEAVARHQSFSAAANELSVTVAAVSHQVRQLEDGLGQKLLERGRTVTLTGAGKAIYPLLRDGFDQIAQAFAQLGAPKAGDAIAVSTTRAFAERWLMPRLARFNAVYPNIMVSIHASEKVVDLREEAVDLAIRYGPKDADGRGPVLFEDRYVAVADNSLCPPGRTPTIDDFHNRSLLAFKWKNQALQVPSWSTWLARVEHDNSRDLRTSWYSEETLALHAVEQGLGPLLCSNVLIDDELRSGRMRRVDGPSLPGFTYHLIEDTRSVPRRSLVLFRDWLLDEARSFRETTRDDLAGQQMALTS</sequence>
<dbReference type="OrthoDB" id="5526340at2"/>
<dbReference type="AlphaFoldDB" id="A0A191YTX9"/>
<dbReference type="KEGG" id="psil:PMA3_13995"/>
<keyword evidence="4" id="KW-0804">Transcription</keyword>
<comment type="similarity">
    <text evidence="1">Belongs to the LysR transcriptional regulatory family.</text>
</comment>
<dbReference type="PANTHER" id="PTHR30537">
    <property type="entry name" value="HTH-TYPE TRANSCRIPTIONAL REGULATOR"/>
    <property type="match status" value="1"/>
</dbReference>
<evidence type="ECO:0000313" key="6">
    <source>
        <dbReference type="EMBL" id="ANJ56191.1"/>
    </source>
</evidence>
<evidence type="ECO:0000256" key="4">
    <source>
        <dbReference type="ARBA" id="ARBA00023163"/>
    </source>
</evidence>
<keyword evidence="2" id="KW-0805">Transcription regulation</keyword>
<dbReference type="InterPro" id="IPR058163">
    <property type="entry name" value="LysR-type_TF_proteobact-type"/>
</dbReference>
<dbReference type="GO" id="GO:0043565">
    <property type="term" value="F:sequence-specific DNA binding"/>
    <property type="evidence" value="ECO:0007669"/>
    <property type="project" value="TreeGrafter"/>
</dbReference>
<dbReference type="InterPro" id="IPR036390">
    <property type="entry name" value="WH_DNA-bd_sf"/>
</dbReference>
<dbReference type="InterPro" id="IPR005119">
    <property type="entry name" value="LysR_subst-bd"/>
</dbReference>
<dbReference type="GO" id="GO:0006351">
    <property type="term" value="P:DNA-templated transcription"/>
    <property type="evidence" value="ECO:0007669"/>
    <property type="project" value="TreeGrafter"/>
</dbReference>
<keyword evidence="7" id="KW-1185">Reference proteome</keyword>
<dbReference type="Gene3D" id="1.10.10.10">
    <property type="entry name" value="Winged helix-like DNA-binding domain superfamily/Winged helix DNA-binding domain"/>
    <property type="match status" value="1"/>
</dbReference>
<dbReference type="EMBL" id="CP014870">
    <property type="protein sequence ID" value="ANJ56191.1"/>
    <property type="molecule type" value="Genomic_DNA"/>
</dbReference>
<dbReference type="Gene3D" id="3.40.190.10">
    <property type="entry name" value="Periplasmic binding protein-like II"/>
    <property type="match status" value="2"/>
</dbReference>
<dbReference type="Pfam" id="PF00126">
    <property type="entry name" value="HTH_1"/>
    <property type="match status" value="1"/>
</dbReference>
<evidence type="ECO:0000256" key="2">
    <source>
        <dbReference type="ARBA" id="ARBA00023015"/>
    </source>
</evidence>
<evidence type="ECO:0000259" key="5">
    <source>
        <dbReference type="PROSITE" id="PS50931"/>
    </source>
</evidence>
<evidence type="ECO:0000256" key="3">
    <source>
        <dbReference type="ARBA" id="ARBA00023125"/>
    </source>
</evidence>
<dbReference type="STRING" id="1853130.PMA3_13995"/>
<evidence type="ECO:0000256" key="1">
    <source>
        <dbReference type="ARBA" id="ARBA00009437"/>
    </source>
</evidence>
<protein>
    <submittedName>
        <fullName evidence="6">LysR family transcriptional regulator</fullName>
    </submittedName>
</protein>
<proteinExistence type="inferred from homology"/>
<evidence type="ECO:0000313" key="7">
    <source>
        <dbReference type="Proteomes" id="UP000078354"/>
    </source>
</evidence>
<dbReference type="SUPFAM" id="SSF53850">
    <property type="entry name" value="Periplasmic binding protein-like II"/>
    <property type="match status" value="1"/>
</dbReference>
<dbReference type="InterPro" id="IPR000847">
    <property type="entry name" value="LysR_HTH_N"/>
</dbReference>
<reference evidence="6 7" key="1">
    <citation type="journal article" date="2018" name="Syst. Appl. Microbiol.">
        <title>Pseudomonas silesiensis sp. nov. strain A3T isolated from a biological pesticide sewage treatment plant and analysis of the complete genome sequence.</title>
        <authorList>
            <person name="Kaminski M.A."/>
            <person name="Furmanczyk E.M."/>
            <person name="Sobczak A."/>
            <person name="Dziembowski A."/>
            <person name="Lipinski L."/>
        </authorList>
    </citation>
    <scope>NUCLEOTIDE SEQUENCE [LARGE SCALE GENOMIC DNA]</scope>
    <source>
        <strain evidence="6 7">A3</strain>
    </source>
</reference>
<dbReference type="RefSeq" id="WP_064677707.1">
    <property type="nucleotide sequence ID" value="NZ_CP014870.1"/>
</dbReference>
<feature type="domain" description="HTH lysR-type" evidence="5">
    <location>
        <begin position="5"/>
        <end position="61"/>
    </location>
</feature>
<dbReference type="GO" id="GO:0003700">
    <property type="term" value="F:DNA-binding transcription factor activity"/>
    <property type="evidence" value="ECO:0007669"/>
    <property type="project" value="InterPro"/>
</dbReference>
<dbReference type="PANTHER" id="PTHR30537:SF26">
    <property type="entry name" value="GLYCINE CLEAVAGE SYSTEM TRANSCRIPTIONAL ACTIVATOR"/>
    <property type="match status" value="1"/>
</dbReference>
<name>A0A191YTX9_9PSED</name>
<organism evidence="6 7">
    <name type="scientific">Pseudomonas silesiensis</name>
    <dbReference type="NCBI Taxonomy" id="1853130"/>
    <lineage>
        <taxon>Bacteria</taxon>
        <taxon>Pseudomonadati</taxon>
        <taxon>Pseudomonadota</taxon>
        <taxon>Gammaproteobacteria</taxon>
        <taxon>Pseudomonadales</taxon>
        <taxon>Pseudomonadaceae</taxon>
        <taxon>Pseudomonas</taxon>
    </lineage>
</organism>
<dbReference type="InterPro" id="IPR036388">
    <property type="entry name" value="WH-like_DNA-bd_sf"/>
</dbReference>
<accession>A0A191YTX9</accession>
<dbReference type="PROSITE" id="PS50931">
    <property type="entry name" value="HTH_LYSR"/>
    <property type="match status" value="1"/>
</dbReference>